<evidence type="ECO:0000313" key="3">
    <source>
        <dbReference type="Proteomes" id="UP001526430"/>
    </source>
</evidence>
<evidence type="ECO:0000313" key="2">
    <source>
        <dbReference type="EMBL" id="MCW8084750.1"/>
    </source>
</evidence>
<proteinExistence type="predicted"/>
<evidence type="ECO:0000256" key="1">
    <source>
        <dbReference type="SAM" id="Phobius"/>
    </source>
</evidence>
<comment type="caution">
    <text evidence="2">The sequence shown here is derived from an EMBL/GenBank/DDBJ whole genome shotgun (WGS) entry which is preliminary data.</text>
</comment>
<dbReference type="Proteomes" id="UP001526430">
    <property type="component" value="Unassembled WGS sequence"/>
</dbReference>
<reference evidence="2 3" key="1">
    <citation type="submission" date="2022-10" db="EMBL/GenBank/DDBJ databases">
        <title>Roseococcus glaciei nov., sp. nov., isolated from glacier.</title>
        <authorList>
            <person name="Liu Q."/>
            <person name="Xin Y.-H."/>
        </authorList>
    </citation>
    <scope>NUCLEOTIDE SEQUENCE [LARGE SCALE GENOMIC DNA]</scope>
    <source>
        <strain evidence="2 3">MDT2-1-1</strain>
    </source>
</reference>
<protein>
    <recommendedName>
        <fullName evidence="4">DUF4345 domain-containing protein</fullName>
    </recommendedName>
</protein>
<dbReference type="EMBL" id="JAPFQI010000001">
    <property type="protein sequence ID" value="MCW8084750.1"/>
    <property type="molecule type" value="Genomic_DNA"/>
</dbReference>
<organism evidence="2 3">
    <name type="scientific">Sabulicella glaciei</name>
    <dbReference type="NCBI Taxonomy" id="2984948"/>
    <lineage>
        <taxon>Bacteria</taxon>
        <taxon>Pseudomonadati</taxon>
        <taxon>Pseudomonadota</taxon>
        <taxon>Alphaproteobacteria</taxon>
        <taxon>Acetobacterales</taxon>
        <taxon>Acetobacteraceae</taxon>
        <taxon>Sabulicella</taxon>
    </lineage>
</organism>
<keyword evidence="1" id="KW-0472">Membrane</keyword>
<accession>A0ABT3NRG0</accession>
<feature type="transmembrane region" description="Helical" evidence="1">
    <location>
        <begin position="23"/>
        <end position="43"/>
    </location>
</feature>
<gene>
    <name evidence="2" type="ORF">OF850_03850</name>
</gene>
<evidence type="ECO:0008006" key="4">
    <source>
        <dbReference type="Google" id="ProtNLM"/>
    </source>
</evidence>
<keyword evidence="1" id="KW-1133">Transmembrane helix</keyword>
<dbReference type="RefSeq" id="WP_301588456.1">
    <property type="nucleotide sequence ID" value="NZ_JAPFQI010000001.1"/>
</dbReference>
<keyword evidence="1" id="KW-0812">Transmembrane</keyword>
<keyword evidence="3" id="KW-1185">Reference proteome</keyword>
<sequence>MAPIVVLGGAFRLLGLLWTVPPLPHLLAIGMELIVTPILWMLARRARVRPATGDAPNG</sequence>
<name>A0ABT3NRG0_9PROT</name>